<dbReference type="AlphaFoldDB" id="A0AAN7B403"/>
<proteinExistence type="predicted"/>
<name>A0AAN7B403_9PEZI</name>
<dbReference type="EMBL" id="MU858299">
    <property type="protein sequence ID" value="KAK4207370.1"/>
    <property type="molecule type" value="Genomic_DNA"/>
</dbReference>
<reference evidence="2" key="2">
    <citation type="submission" date="2023-05" db="EMBL/GenBank/DDBJ databases">
        <authorList>
            <consortium name="Lawrence Berkeley National Laboratory"/>
            <person name="Steindorff A."/>
            <person name="Hensen N."/>
            <person name="Bonometti L."/>
            <person name="Westerberg I."/>
            <person name="Brannstrom I.O."/>
            <person name="Guillou S."/>
            <person name="Cros-Aarteil S."/>
            <person name="Calhoun S."/>
            <person name="Haridas S."/>
            <person name="Kuo A."/>
            <person name="Mondo S."/>
            <person name="Pangilinan J."/>
            <person name="Riley R."/>
            <person name="Labutti K."/>
            <person name="Andreopoulos B."/>
            <person name="Lipzen A."/>
            <person name="Chen C."/>
            <person name="Yanf M."/>
            <person name="Daum C."/>
            <person name="Ng V."/>
            <person name="Clum A."/>
            <person name="Ohm R."/>
            <person name="Martin F."/>
            <person name="Silar P."/>
            <person name="Natvig D."/>
            <person name="Lalanne C."/>
            <person name="Gautier V."/>
            <person name="Ament-Velasquez S.L."/>
            <person name="Kruys A."/>
            <person name="Hutchinson M.I."/>
            <person name="Powell A.J."/>
            <person name="Barry K."/>
            <person name="Miller A.N."/>
            <person name="Grigoriev I.V."/>
            <person name="Debuchy R."/>
            <person name="Gladieux P."/>
            <person name="Thoren M.H."/>
            <person name="Johannesson H."/>
        </authorList>
    </citation>
    <scope>NUCLEOTIDE SEQUENCE</scope>
    <source>
        <strain evidence="2">PSN293</strain>
    </source>
</reference>
<feature type="domain" description="DUF7791" evidence="1">
    <location>
        <begin position="165"/>
        <end position="304"/>
    </location>
</feature>
<organism evidence="2 3">
    <name type="scientific">Rhypophila decipiens</name>
    <dbReference type="NCBI Taxonomy" id="261697"/>
    <lineage>
        <taxon>Eukaryota</taxon>
        <taxon>Fungi</taxon>
        <taxon>Dikarya</taxon>
        <taxon>Ascomycota</taxon>
        <taxon>Pezizomycotina</taxon>
        <taxon>Sordariomycetes</taxon>
        <taxon>Sordariomycetidae</taxon>
        <taxon>Sordariales</taxon>
        <taxon>Naviculisporaceae</taxon>
        <taxon>Rhypophila</taxon>
    </lineage>
</organism>
<protein>
    <recommendedName>
        <fullName evidence="1">DUF7791 domain-containing protein</fullName>
    </recommendedName>
</protein>
<accession>A0AAN7B403</accession>
<dbReference type="PANTHER" id="PTHR10039:SF5">
    <property type="entry name" value="NACHT DOMAIN-CONTAINING PROTEIN"/>
    <property type="match status" value="1"/>
</dbReference>
<gene>
    <name evidence="2" type="ORF">QBC37DRAFT_96296</name>
</gene>
<dbReference type="InterPro" id="IPR056693">
    <property type="entry name" value="DUF7791"/>
</dbReference>
<evidence type="ECO:0000313" key="3">
    <source>
        <dbReference type="Proteomes" id="UP001301769"/>
    </source>
</evidence>
<comment type="caution">
    <text evidence="2">The sequence shown here is derived from an EMBL/GenBank/DDBJ whole genome shotgun (WGS) entry which is preliminary data.</text>
</comment>
<dbReference type="PANTHER" id="PTHR10039">
    <property type="entry name" value="AMELOGENIN"/>
    <property type="match status" value="1"/>
</dbReference>
<dbReference type="Pfam" id="PF25053">
    <property type="entry name" value="DUF7791"/>
    <property type="match status" value="1"/>
</dbReference>
<reference evidence="2" key="1">
    <citation type="journal article" date="2023" name="Mol. Phylogenet. Evol.">
        <title>Genome-scale phylogeny and comparative genomics of the fungal order Sordariales.</title>
        <authorList>
            <person name="Hensen N."/>
            <person name="Bonometti L."/>
            <person name="Westerberg I."/>
            <person name="Brannstrom I.O."/>
            <person name="Guillou S."/>
            <person name="Cros-Aarteil S."/>
            <person name="Calhoun S."/>
            <person name="Haridas S."/>
            <person name="Kuo A."/>
            <person name="Mondo S."/>
            <person name="Pangilinan J."/>
            <person name="Riley R."/>
            <person name="LaButti K."/>
            <person name="Andreopoulos B."/>
            <person name="Lipzen A."/>
            <person name="Chen C."/>
            <person name="Yan M."/>
            <person name="Daum C."/>
            <person name="Ng V."/>
            <person name="Clum A."/>
            <person name="Steindorff A."/>
            <person name="Ohm R.A."/>
            <person name="Martin F."/>
            <person name="Silar P."/>
            <person name="Natvig D.O."/>
            <person name="Lalanne C."/>
            <person name="Gautier V."/>
            <person name="Ament-Velasquez S.L."/>
            <person name="Kruys A."/>
            <person name="Hutchinson M.I."/>
            <person name="Powell A.J."/>
            <person name="Barry K."/>
            <person name="Miller A.N."/>
            <person name="Grigoriev I.V."/>
            <person name="Debuchy R."/>
            <person name="Gladieux P."/>
            <person name="Hiltunen Thoren M."/>
            <person name="Johannesson H."/>
        </authorList>
    </citation>
    <scope>NUCLEOTIDE SEQUENCE</scope>
    <source>
        <strain evidence="2">PSN293</strain>
    </source>
</reference>
<evidence type="ECO:0000313" key="2">
    <source>
        <dbReference type="EMBL" id="KAK4207370.1"/>
    </source>
</evidence>
<keyword evidence="3" id="KW-1185">Reference proteome</keyword>
<dbReference type="Proteomes" id="UP001301769">
    <property type="component" value="Unassembled WGS sequence"/>
</dbReference>
<sequence>MLRQVCSSTTMEQTRLCLFIDGLDEYEGRPADIVDLIDIFRTLPNLKLCVSSRPWNEFEQTFGKNQSRKLYMHHINRDDIREYVHGTFSQDENYSAMEETGMKGDDLIEEIIDCSQGVFLWVNIVVRSFRDGLVNGDSIRDLQRRLRTLPVDLNEYFDKILLSDVDAVYRQESSRMFNAAVSAKGRLPFMAYRFIGPENQEAGFDHKLERMCKSKSNTQALQLQKRVNARCKGLLEIKMRESHREQGLLDPEVDFLHRTVKDLLVALETQQTLASWDQGSYNIDSMICHAILAQLKTATPICDEFHIVSFGPAEDFVFLFFNHCKALHDDPHHDFESLDRVLSEFYTTLSTFQIPGRRVIARWLDMFMVARCQAHGYLTILSQRELFTLLCAFFELDQYITRYVLQGNNVRAELCSAILYLAVRWGKTAMVQTFLEHGTNPNSSLPACTHKQTIWHDLVLWTMDEWQTMTTPTDSRIKELEWCVILFLQHGGRQGGALYVEEGFEMAPRFDQAGYGFDKSVRAANQGHNAVRMSYPLEFVDLGRYHSTEGFTITGGNIGRMGLHELPQL</sequence>
<evidence type="ECO:0000259" key="1">
    <source>
        <dbReference type="Pfam" id="PF25053"/>
    </source>
</evidence>